<protein>
    <submittedName>
        <fullName evidence="1">Uncharacterized protein</fullName>
    </submittedName>
</protein>
<comment type="caution">
    <text evidence="1">The sequence shown here is derived from an EMBL/GenBank/DDBJ whole genome shotgun (WGS) entry which is preliminary data.</text>
</comment>
<dbReference type="RefSeq" id="WP_345400146.1">
    <property type="nucleotide sequence ID" value="NZ_BAABLA010000097.1"/>
</dbReference>
<accession>A0ABW2C739</accession>
<gene>
    <name evidence="1" type="ORF">ACFQGD_29015</name>
</gene>
<proteinExistence type="predicted"/>
<name>A0ABW2C739_9PSEU</name>
<sequence length="87" mass="10102">MSDMDNAPVPPNGLVTAPRSIDMSHLSHRWSSNHEHVQVLVIDDAGTWINSIPLRRLPSDHRDDFNEYLKEKIQKAVSKYFDKWMES</sequence>
<organism evidence="1 2">
    <name type="scientific">Haloechinothrix salitolerans</name>
    <dbReference type="NCBI Taxonomy" id="926830"/>
    <lineage>
        <taxon>Bacteria</taxon>
        <taxon>Bacillati</taxon>
        <taxon>Actinomycetota</taxon>
        <taxon>Actinomycetes</taxon>
        <taxon>Pseudonocardiales</taxon>
        <taxon>Pseudonocardiaceae</taxon>
        <taxon>Haloechinothrix</taxon>
    </lineage>
</organism>
<evidence type="ECO:0000313" key="2">
    <source>
        <dbReference type="Proteomes" id="UP001596337"/>
    </source>
</evidence>
<evidence type="ECO:0000313" key="1">
    <source>
        <dbReference type="EMBL" id="MFC6871171.1"/>
    </source>
</evidence>
<dbReference type="Proteomes" id="UP001596337">
    <property type="component" value="Unassembled WGS sequence"/>
</dbReference>
<keyword evidence="2" id="KW-1185">Reference proteome</keyword>
<dbReference type="EMBL" id="JBHSXX010000001">
    <property type="protein sequence ID" value="MFC6871171.1"/>
    <property type="molecule type" value="Genomic_DNA"/>
</dbReference>
<reference evidence="2" key="1">
    <citation type="journal article" date="2019" name="Int. J. Syst. Evol. Microbiol.">
        <title>The Global Catalogue of Microorganisms (GCM) 10K type strain sequencing project: providing services to taxonomists for standard genome sequencing and annotation.</title>
        <authorList>
            <consortium name="The Broad Institute Genomics Platform"/>
            <consortium name="The Broad Institute Genome Sequencing Center for Infectious Disease"/>
            <person name="Wu L."/>
            <person name="Ma J."/>
        </authorList>
    </citation>
    <scope>NUCLEOTIDE SEQUENCE [LARGE SCALE GENOMIC DNA]</scope>
    <source>
        <strain evidence="2">KCTC 32255</strain>
    </source>
</reference>